<dbReference type="GO" id="GO:0004820">
    <property type="term" value="F:glycine-tRNA ligase activity"/>
    <property type="evidence" value="ECO:0007669"/>
    <property type="project" value="UniProtKB-UniRule"/>
</dbReference>
<keyword evidence="9 11" id="KW-0030">Aminoacyl-tRNA synthetase</keyword>
<dbReference type="HAMAP" id="MF_00255">
    <property type="entry name" value="Gly_tRNA_synth_beta"/>
    <property type="match status" value="1"/>
</dbReference>
<keyword evidence="4 11" id="KW-0963">Cytoplasm</keyword>
<reference evidence="13" key="1">
    <citation type="submission" date="2018-11" db="EMBL/GenBank/DDBJ databases">
        <authorList>
            <person name="Onetto C."/>
        </authorList>
    </citation>
    <scope>NUCLEOTIDE SEQUENCE [LARGE SCALE GENOMIC DNA]</scope>
</reference>
<proteinExistence type="inferred from homology"/>
<dbReference type="NCBIfam" id="TIGR00211">
    <property type="entry name" value="glyS"/>
    <property type="match status" value="1"/>
</dbReference>
<dbReference type="InterPro" id="IPR015944">
    <property type="entry name" value="Gly-tRNA-synth_bsu"/>
</dbReference>
<comment type="similarity">
    <text evidence="2 11">Belongs to the class-II aminoacyl-tRNA synthetase family.</text>
</comment>
<evidence type="ECO:0000256" key="7">
    <source>
        <dbReference type="ARBA" id="ARBA00022840"/>
    </source>
</evidence>
<evidence type="ECO:0000256" key="6">
    <source>
        <dbReference type="ARBA" id="ARBA00022741"/>
    </source>
</evidence>
<dbReference type="PROSITE" id="PS50861">
    <property type="entry name" value="AA_TRNA_LIGASE_II_GLYAB"/>
    <property type="match status" value="1"/>
</dbReference>
<dbReference type="EMBL" id="UXAT02000008">
    <property type="protein sequence ID" value="VUX45829.1"/>
    <property type="molecule type" value="Genomic_DNA"/>
</dbReference>
<keyword evidence="5 11" id="KW-0436">Ligase</keyword>
<gene>
    <name evidence="11 13" type="primary">glyS</name>
    <name evidence="13" type="ORF">DF3PA_160015</name>
</gene>
<dbReference type="PANTHER" id="PTHR30075">
    <property type="entry name" value="GLYCYL-TRNA SYNTHETASE"/>
    <property type="match status" value="1"/>
</dbReference>
<dbReference type="AlphaFoldDB" id="A0A564WCH2"/>
<evidence type="ECO:0000256" key="3">
    <source>
        <dbReference type="ARBA" id="ARBA00011209"/>
    </source>
</evidence>
<protein>
    <recommendedName>
        <fullName evidence="11">Glycine--tRNA ligase beta subunit</fullName>
        <ecNumber evidence="11">6.1.1.14</ecNumber>
    </recommendedName>
    <alternativeName>
        <fullName evidence="11">Glycyl-tRNA synthetase beta subunit</fullName>
        <shortName evidence="11">GlyRS</shortName>
    </alternativeName>
</protein>
<dbReference type="PRINTS" id="PR01045">
    <property type="entry name" value="TRNASYNTHGB"/>
</dbReference>
<dbReference type="Pfam" id="PF02092">
    <property type="entry name" value="tRNA_synt_2f"/>
    <property type="match status" value="1"/>
</dbReference>
<organism evidence="13 14">
    <name type="scientific">Candidatus Defluviicoccus seviourii</name>
    <dbReference type="NCBI Taxonomy" id="2565273"/>
    <lineage>
        <taxon>Bacteria</taxon>
        <taxon>Pseudomonadati</taxon>
        <taxon>Pseudomonadota</taxon>
        <taxon>Alphaproteobacteria</taxon>
        <taxon>Rhodospirillales</taxon>
        <taxon>Rhodospirillaceae</taxon>
        <taxon>Defluviicoccus</taxon>
    </lineage>
</organism>
<dbReference type="SUPFAM" id="SSF109604">
    <property type="entry name" value="HD-domain/PDEase-like"/>
    <property type="match status" value="1"/>
</dbReference>
<dbReference type="Proteomes" id="UP000326641">
    <property type="component" value="Unassembled WGS sequence"/>
</dbReference>
<dbReference type="GO" id="GO:0006420">
    <property type="term" value="P:arginyl-tRNA aminoacylation"/>
    <property type="evidence" value="ECO:0007669"/>
    <property type="project" value="InterPro"/>
</dbReference>
<dbReference type="GO" id="GO:0005829">
    <property type="term" value="C:cytosol"/>
    <property type="evidence" value="ECO:0007669"/>
    <property type="project" value="TreeGrafter"/>
</dbReference>
<sequence length="699" mass="75632">MAELLVELLSEEIPARMQARAADDFKRLVTAGLAKARLAFTAAQAFVTPRRLVLVVAGLPERQPDIEEERKGPRVGAPEKAIEGFLKATGLASIAEAKIQESGKGSFYFAVRQIAGQPALDALAGVLAEAIAQMPWPKSMRWGAGSMRWVRPLQNILAILDGQPLPWTVDCGGSGERAMQLSATDATRGHRFLAPDPFKVASFADYQAKLAGAKVILDPASRRQVISERAEAIAAAEGLTLKPDPGLLDEVTGLVEWPVVLMGRIDESFMTLPPEVLTTAMRAHQKYFALNDGEGRLAPRFIVVANMETPDAGRTVVAGNERVLRARLSDAQFFWDHDRKRPLAARVEKLSERVFHARLGSDLARTERLEKLARDLARSIGADPELSARAARLCKADLTTGLVGEFPELQGVMGRYYALNDGEPADVANAIAQHYAPLGPSDRCPTAPVAATVALADKLDTLTGFFGIGEKPTGSGDPYALRRAALGVIRLIVENSVRLGLRAALLQAATGYADSILQSKPAPLADDILSFFADRLKVHLREQGVRHDLIAAVFATGTEDDLVRLLARVEALRGFLNTDDGANVLVAYRRASNIVRIEENREGVSYGAAVDPAMFAEPEETDLYSRLTNAHEGIAAALTAERFGEAMSILAKLRAPVDAFFDRVTVNCTDAAMRANRLRLLSRIRLALGDVADFSQIEG</sequence>
<evidence type="ECO:0000313" key="13">
    <source>
        <dbReference type="EMBL" id="VUX45829.1"/>
    </source>
</evidence>
<keyword evidence="14" id="KW-1185">Reference proteome</keyword>
<dbReference type="GO" id="GO:0004814">
    <property type="term" value="F:arginine-tRNA ligase activity"/>
    <property type="evidence" value="ECO:0007669"/>
    <property type="project" value="InterPro"/>
</dbReference>
<accession>A0A564WCH2</accession>
<dbReference type="GO" id="GO:0006426">
    <property type="term" value="P:glycyl-tRNA aminoacylation"/>
    <property type="evidence" value="ECO:0007669"/>
    <property type="project" value="UniProtKB-UniRule"/>
</dbReference>
<comment type="caution">
    <text evidence="13">The sequence shown here is derived from an EMBL/GenBank/DDBJ whole genome shotgun (WGS) entry which is preliminary data.</text>
</comment>
<evidence type="ECO:0000256" key="8">
    <source>
        <dbReference type="ARBA" id="ARBA00022917"/>
    </source>
</evidence>
<comment type="subunit">
    <text evidence="3 11">Tetramer of two alpha and two beta subunits.</text>
</comment>
<evidence type="ECO:0000259" key="12">
    <source>
        <dbReference type="Pfam" id="PF05746"/>
    </source>
</evidence>
<dbReference type="InterPro" id="IPR008909">
    <property type="entry name" value="DALR_anticod-bd"/>
</dbReference>
<evidence type="ECO:0000256" key="11">
    <source>
        <dbReference type="HAMAP-Rule" id="MF_00255"/>
    </source>
</evidence>
<evidence type="ECO:0000256" key="4">
    <source>
        <dbReference type="ARBA" id="ARBA00022490"/>
    </source>
</evidence>
<dbReference type="GO" id="GO:0005524">
    <property type="term" value="F:ATP binding"/>
    <property type="evidence" value="ECO:0007669"/>
    <property type="project" value="UniProtKB-UniRule"/>
</dbReference>
<dbReference type="InterPro" id="IPR006194">
    <property type="entry name" value="Gly-tRNA-synth_heterodimer"/>
</dbReference>
<dbReference type="EC" id="6.1.1.14" evidence="11"/>
<evidence type="ECO:0000256" key="2">
    <source>
        <dbReference type="ARBA" id="ARBA00008226"/>
    </source>
</evidence>
<keyword evidence="6 11" id="KW-0547">Nucleotide-binding</keyword>
<comment type="subcellular location">
    <subcellularLocation>
        <location evidence="1 11">Cytoplasm</location>
    </subcellularLocation>
</comment>
<name>A0A564WCH2_9PROT</name>
<evidence type="ECO:0000256" key="9">
    <source>
        <dbReference type="ARBA" id="ARBA00023146"/>
    </source>
</evidence>
<evidence type="ECO:0000313" key="14">
    <source>
        <dbReference type="Proteomes" id="UP000326641"/>
    </source>
</evidence>
<comment type="catalytic activity">
    <reaction evidence="10 11">
        <text>tRNA(Gly) + glycine + ATP = glycyl-tRNA(Gly) + AMP + diphosphate</text>
        <dbReference type="Rhea" id="RHEA:16013"/>
        <dbReference type="Rhea" id="RHEA-COMP:9664"/>
        <dbReference type="Rhea" id="RHEA-COMP:9683"/>
        <dbReference type="ChEBI" id="CHEBI:30616"/>
        <dbReference type="ChEBI" id="CHEBI:33019"/>
        <dbReference type="ChEBI" id="CHEBI:57305"/>
        <dbReference type="ChEBI" id="CHEBI:78442"/>
        <dbReference type="ChEBI" id="CHEBI:78522"/>
        <dbReference type="ChEBI" id="CHEBI:456215"/>
        <dbReference type="EC" id="6.1.1.14"/>
    </reaction>
</comment>
<keyword evidence="8 11" id="KW-0648">Protein biosynthesis</keyword>
<evidence type="ECO:0000256" key="1">
    <source>
        <dbReference type="ARBA" id="ARBA00004496"/>
    </source>
</evidence>
<keyword evidence="7 11" id="KW-0067">ATP-binding</keyword>
<evidence type="ECO:0000256" key="10">
    <source>
        <dbReference type="ARBA" id="ARBA00047937"/>
    </source>
</evidence>
<evidence type="ECO:0000256" key="5">
    <source>
        <dbReference type="ARBA" id="ARBA00022598"/>
    </source>
</evidence>
<feature type="domain" description="DALR anticodon binding" evidence="12">
    <location>
        <begin position="585"/>
        <end position="688"/>
    </location>
</feature>
<dbReference type="PANTHER" id="PTHR30075:SF2">
    <property type="entry name" value="GLYCINE--TRNA LIGASE, CHLOROPLASTIC_MITOCHONDRIAL 2"/>
    <property type="match status" value="1"/>
</dbReference>
<dbReference type="Pfam" id="PF05746">
    <property type="entry name" value="DALR_1"/>
    <property type="match status" value="1"/>
</dbReference>